<accession>A0A3E4EDW7</accession>
<dbReference type="EMBL" id="QSOB01000007">
    <property type="protein sequence ID" value="RGI68945.1"/>
    <property type="molecule type" value="Genomic_DNA"/>
</dbReference>
<organism evidence="1 2">
    <name type="scientific">Agathobacter rectalis</name>
    <dbReference type="NCBI Taxonomy" id="39491"/>
    <lineage>
        <taxon>Bacteria</taxon>
        <taxon>Bacillati</taxon>
        <taxon>Bacillota</taxon>
        <taxon>Clostridia</taxon>
        <taxon>Lachnospirales</taxon>
        <taxon>Lachnospiraceae</taxon>
        <taxon>Agathobacter</taxon>
    </lineage>
</organism>
<protein>
    <submittedName>
        <fullName evidence="1">Uncharacterized protein</fullName>
    </submittedName>
</protein>
<dbReference type="Proteomes" id="UP000260642">
    <property type="component" value="Unassembled WGS sequence"/>
</dbReference>
<sequence length="85" mass="9339">MATNTTAVAKQVWAFCLESMEQKKTSFVELPTPTESVNTYNSQTAILDNETVATIHFPSGISVELKQSVPDSLIRTLVEASTYVK</sequence>
<reference evidence="1 2" key="1">
    <citation type="submission" date="2018-08" db="EMBL/GenBank/DDBJ databases">
        <title>A genome reference for cultivated species of the human gut microbiota.</title>
        <authorList>
            <person name="Zou Y."/>
            <person name="Xue W."/>
            <person name="Luo G."/>
        </authorList>
    </citation>
    <scope>NUCLEOTIDE SEQUENCE [LARGE SCALE GENOMIC DNA]</scope>
    <source>
        <strain evidence="1 2">TM10-3</strain>
    </source>
</reference>
<proteinExistence type="predicted"/>
<evidence type="ECO:0000313" key="1">
    <source>
        <dbReference type="EMBL" id="RGI68945.1"/>
    </source>
</evidence>
<dbReference type="AlphaFoldDB" id="A0A3E4EDW7"/>
<gene>
    <name evidence="1" type="ORF">DXD95_05980</name>
</gene>
<comment type="caution">
    <text evidence="1">The sequence shown here is derived from an EMBL/GenBank/DDBJ whole genome shotgun (WGS) entry which is preliminary data.</text>
</comment>
<name>A0A3E4EDW7_9FIRM</name>
<evidence type="ECO:0000313" key="2">
    <source>
        <dbReference type="Proteomes" id="UP000260642"/>
    </source>
</evidence>
<dbReference type="RefSeq" id="WP_117482259.1">
    <property type="nucleotide sequence ID" value="NZ_JADNBN010000016.1"/>
</dbReference>